<dbReference type="AlphaFoldDB" id="A0A0C3D7F1"/>
<feature type="region of interest" description="Disordered" evidence="1">
    <location>
        <begin position="1"/>
        <end position="52"/>
    </location>
</feature>
<reference evidence="3" key="2">
    <citation type="submission" date="2015-01" db="EMBL/GenBank/DDBJ databases">
        <title>Evolutionary Origins and Diversification of the Mycorrhizal Mutualists.</title>
        <authorList>
            <consortium name="DOE Joint Genome Institute"/>
            <consortium name="Mycorrhizal Genomics Consortium"/>
            <person name="Kohler A."/>
            <person name="Kuo A."/>
            <person name="Nagy L.G."/>
            <person name="Floudas D."/>
            <person name="Copeland A."/>
            <person name="Barry K.W."/>
            <person name="Cichocki N."/>
            <person name="Veneault-Fourrey C."/>
            <person name="LaButti K."/>
            <person name="Lindquist E.A."/>
            <person name="Lipzen A."/>
            <person name="Lundell T."/>
            <person name="Morin E."/>
            <person name="Murat C."/>
            <person name="Riley R."/>
            <person name="Ohm R."/>
            <person name="Sun H."/>
            <person name="Tunlid A."/>
            <person name="Henrissat B."/>
            <person name="Grigoriev I.V."/>
            <person name="Hibbett D.S."/>
            <person name="Martin F."/>
        </authorList>
    </citation>
    <scope>NUCLEOTIDE SEQUENCE [LARGE SCALE GENOMIC DNA]</scope>
    <source>
        <strain evidence="3">Foug A</strain>
    </source>
</reference>
<proteinExistence type="predicted"/>
<dbReference type="HOGENOM" id="CLU_033743_3_2_1"/>
<dbReference type="EMBL" id="KN822112">
    <property type="protein sequence ID" value="KIM56660.1"/>
    <property type="molecule type" value="Genomic_DNA"/>
</dbReference>
<evidence type="ECO:0000256" key="1">
    <source>
        <dbReference type="SAM" id="MobiDB-lite"/>
    </source>
</evidence>
<feature type="region of interest" description="Disordered" evidence="1">
    <location>
        <begin position="75"/>
        <end position="96"/>
    </location>
</feature>
<sequence length="179" mass="20322">MHSDAAHRESEHRHSVPGDLFPEDDYPGDEDPGDDPRDDDDDEDDEDFLDALGELEPSVAVLNNLTLAVNRLSRSAHRSNESSSSHAKVRDPDTFDGTKPKKLRTFLVQCELSYLKGMALEWFEPDLLDSANPNDHPRWMDSWVAFVVELHSTFGPHDPVADAKHQLDHLQMKDSHRIM</sequence>
<gene>
    <name evidence="2" type="ORF">SCLCIDRAFT_29417</name>
</gene>
<keyword evidence="3" id="KW-1185">Reference proteome</keyword>
<name>A0A0C3D7F1_9AGAM</name>
<evidence type="ECO:0000313" key="3">
    <source>
        <dbReference type="Proteomes" id="UP000053989"/>
    </source>
</evidence>
<organism evidence="2 3">
    <name type="scientific">Scleroderma citrinum Foug A</name>
    <dbReference type="NCBI Taxonomy" id="1036808"/>
    <lineage>
        <taxon>Eukaryota</taxon>
        <taxon>Fungi</taxon>
        <taxon>Dikarya</taxon>
        <taxon>Basidiomycota</taxon>
        <taxon>Agaricomycotina</taxon>
        <taxon>Agaricomycetes</taxon>
        <taxon>Agaricomycetidae</taxon>
        <taxon>Boletales</taxon>
        <taxon>Sclerodermatineae</taxon>
        <taxon>Sclerodermataceae</taxon>
        <taxon>Scleroderma</taxon>
    </lineage>
</organism>
<feature type="compositionally biased region" description="Acidic residues" evidence="1">
    <location>
        <begin position="21"/>
        <end position="49"/>
    </location>
</feature>
<feature type="compositionally biased region" description="Basic and acidic residues" evidence="1">
    <location>
        <begin position="1"/>
        <end position="16"/>
    </location>
</feature>
<dbReference type="InParanoid" id="A0A0C3D7F1"/>
<dbReference type="OrthoDB" id="2691415at2759"/>
<protein>
    <submittedName>
        <fullName evidence="2">Uncharacterized protein</fullName>
    </submittedName>
</protein>
<dbReference type="Proteomes" id="UP000053989">
    <property type="component" value="Unassembled WGS sequence"/>
</dbReference>
<accession>A0A0C3D7F1</accession>
<dbReference type="STRING" id="1036808.A0A0C3D7F1"/>
<reference evidence="2 3" key="1">
    <citation type="submission" date="2014-04" db="EMBL/GenBank/DDBJ databases">
        <authorList>
            <consortium name="DOE Joint Genome Institute"/>
            <person name="Kuo A."/>
            <person name="Kohler A."/>
            <person name="Nagy L.G."/>
            <person name="Floudas D."/>
            <person name="Copeland A."/>
            <person name="Barry K.W."/>
            <person name="Cichocki N."/>
            <person name="Veneault-Fourrey C."/>
            <person name="LaButti K."/>
            <person name="Lindquist E.A."/>
            <person name="Lipzen A."/>
            <person name="Lundell T."/>
            <person name="Morin E."/>
            <person name="Murat C."/>
            <person name="Sun H."/>
            <person name="Tunlid A."/>
            <person name="Henrissat B."/>
            <person name="Grigoriev I.V."/>
            <person name="Hibbett D.S."/>
            <person name="Martin F."/>
            <person name="Nordberg H.P."/>
            <person name="Cantor M.N."/>
            <person name="Hua S.X."/>
        </authorList>
    </citation>
    <scope>NUCLEOTIDE SEQUENCE [LARGE SCALE GENOMIC DNA]</scope>
    <source>
        <strain evidence="2 3">Foug A</strain>
    </source>
</reference>
<evidence type="ECO:0000313" key="2">
    <source>
        <dbReference type="EMBL" id="KIM56660.1"/>
    </source>
</evidence>